<evidence type="ECO:0000313" key="2">
    <source>
        <dbReference type="Proteomes" id="UP001283361"/>
    </source>
</evidence>
<accession>A0AAE1B1J4</accession>
<evidence type="ECO:0000313" key="1">
    <source>
        <dbReference type="EMBL" id="KAK3796812.1"/>
    </source>
</evidence>
<dbReference type="EMBL" id="JAWDGP010000840">
    <property type="protein sequence ID" value="KAK3796812.1"/>
    <property type="molecule type" value="Genomic_DNA"/>
</dbReference>
<gene>
    <name evidence="1" type="ORF">RRG08_040871</name>
</gene>
<comment type="caution">
    <text evidence="1">The sequence shown here is derived from an EMBL/GenBank/DDBJ whole genome shotgun (WGS) entry which is preliminary data.</text>
</comment>
<protein>
    <submittedName>
        <fullName evidence="1">Uncharacterized protein</fullName>
    </submittedName>
</protein>
<reference evidence="1" key="1">
    <citation type="journal article" date="2023" name="G3 (Bethesda)">
        <title>A reference genome for the long-term kleptoplast-retaining sea slug Elysia crispata morphotype clarki.</title>
        <authorList>
            <person name="Eastman K.E."/>
            <person name="Pendleton A.L."/>
            <person name="Shaikh M.A."/>
            <person name="Suttiyut T."/>
            <person name="Ogas R."/>
            <person name="Tomko P."/>
            <person name="Gavelis G."/>
            <person name="Widhalm J.R."/>
            <person name="Wisecaver J.H."/>
        </authorList>
    </citation>
    <scope>NUCLEOTIDE SEQUENCE</scope>
    <source>
        <strain evidence="1">ECLA1</strain>
    </source>
</reference>
<proteinExistence type="predicted"/>
<dbReference type="AlphaFoldDB" id="A0AAE1B1J4"/>
<dbReference type="Proteomes" id="UP001283361">
    <property type="component" value="Unassembled WGS sequence"/>
</dbReference>
<name>A0AAE1B1J4_9GAST</name>
<sequence>MNRQRVPAMLYSLISLYKNSSPFLCCTSCVRPHYSILPRAGVPNSCCCPLLAMMAVQCTYTYGSHSGRAPPARSSPASQVDVSRGIRGIHQGLTNLSQLTSQLFATVAKRGAPIRINH</sequence>
<organism evidence="1 2">
    <name type="scientific">Elysia crispata</name>
    <name type="common">lettuce slug</name>
    <dbReference type="NCBI Taxonomy" id="231223"/>
    <lineage>
        <taxon>Eukaryota</taxon>
        <taxon>Metazoa</taxon>
        <taxon>Spiralia</taxon>
        <taxon>Lophotrochozoa</taxon>
        <taxon>Mollusca</taxon>
        <taxon>Gastropoda</taxon>
        <taxon>Heterobranchia</taxon>
        <taxon>Euthyneura</taxon>
        <taxon>Panpulmonata</taxon>
        <taxon>Sacoglossa</taxon>
        <taxon>Placobranchoidea</taxon>
        <taxon>Plakobranchidae</taxon>
        <taxon>Elysia</taxon>
    </lineage>
</organism>
<keyword evidence="2" id="KW-1185">Reference proteome</keyword>